<comment type="caution">
    <text evidence="3">The sequence shown here is derived from an EMBL/GenBank/DDBJ whole genome shotgun (WGS) entry which is preliminary data.</text>
</comment>
<gene>
    <name evidence="3" type="ORF">EPI11_04455</name>
</gene>
<feature type="domain" description="PrcB C-terminal" evidence="2">
    <location>
        <begin position="85"/>
        <end position="139"/>
    </location>
</feature>
<dbReference type="EMBL" id="SBII01000002">
    <property type="protein sequence ID" value="RWX02476.1"/>
    <property type="molecule type" value="Genomic_DNA"/>
</dbReference>
<evidence type="ECO:0000313" key="3">
    <source>
        <dbReference type="EMBL" id="RWX02476.1"/>
    </source>
</evidence>
<protein>
    <recommendedName>
        <fullName evidence="2">PrcB C-terminal domain-containing protein</fullName>
    </recommendedName>
</protein>
<dbReference type="AlphaFoldDB" id="A0A3S3QAB9"/>
<feature type="signal peptide" evidence="1">
    <location>
        <begin position="1"/>
        <end position="19"/>
    </location>
</feature>
<dbReference type="Pfam" id="PF14343">
    <property type="entry name" value="PrcB_C"/>
    <property type="match status" value="1"/>
</dbReference>
<organism evidence="3 4">
    <name type="scientific">Flavobacterium cerinum</name>
    <dbReference type="NCBI Taxonomy" id="2502784"/>
    <lineage>
        <taxon>Bacteria</taxon>
        <taxon>Pseudomonadati</taxon>
        <taxon>Bacteroidota</taxon>
        <taxon>Flavobacteriia</taxon>
        <taxon>Flavobacteriales</taxon>
        <taxon>Flavobacteriaceae</taxon>
        <taxon>Flavobacterium</taxon>
    </lineage>
</organism>
<dbReference type="PROSITE" id="PS51257">
    <property type="entry name" value="PROKAR_LIPOPROTEIN"/>
    <property type="match status" value="1"/>
</dbReference>
<dbReference type="Proteomes" id="UP000287527">
    <property type="component" value="Unassembled WGS sequence"/>
</dbReference>
<evidence type="ECO:0000313" key="4">
    <source>
        <dbReference type="Proteomes" id="UP000287527"/>
    </source>
</evidence>
<feature type="chain" id="PRO_5018790843" description="PrcB C-terminal domain-containing protein" evidence="1">
    <location>
        <begin position="20"/>
        <end position="153"/>
    </location>
</feature>
<dbReference type="InterPro" id="IPR025748">
    <property type="entry name" value="PrcB_C_dom"/>
</dbReference>
<accession>A0A3S3QAB9</accession>
<evidence type="ECO:0000259" key="2">
    <source>
        <dbReference type="Pfam" id="PF14343"/>
    </source>
</evidence>
<proteinExistence type="predicted"/>
<sequence length="153" mass="16365">MKKIVLAALVLFSMVGCQSDDNDPNVPGNNTPVVIGFADIIKGTLPGNSVTQGNFVIKDKTGWDNFKEDAGAEPNVPVDFSIHEVIAVVDETYPGQGHAIEITSVTQLDNKLTVQIKKTTSDGPITAVETQPLHVIRIKKTGLPVVFKADAPM</sequence>
<dbReference type="OrthoDB" id="1447404at2"/>
<evidence type="ECO:0000256" key="1">
    <source>
        <dbReference type="SAM" id="SignalP"/>
    </source>
</evidence>
<keyword evidence="1" id="KW-0732">Signal</keyword>
<dbReference type="RefSeq" id="WP_128388748.1">
    <property type="nucleotide sequence ID" value="NZ_SBII01000002.1"/>
</dbReference>
<keyword evidence="4" id="KW-1185">Reference proteome</keyword>
<reference evidence="3 4" key="1">
    <citation type="submission" date="2019-01" db="EMBL/GenBank/DDBJ databases">
        <title>Flavobacterium sp. nov.,isolated from freshwater.</title>
        <authorList>
            <person name="Zhang R."/>
            <person name="Du Z.-J."/>
        </authorList>
    </citation>
    <scope>NUCLEOTIDE SEQUENCE [LARGE SCALE GENOMIC DNA]</scope>
    <source>
        <strain evidence="3 4">1E403</strain>
    </source>
</reference>
<name>A0A3S3QAB9_9FLAO</name>